<comment type="caution">
    <text evidence="1">The sequence shown here is derived from an EMBL/GenBank/DDBJ whole genome shotgun (WGS) entry which is preliminary data.</text>
</comment>
<dbReference type="RefSeq" id="WP_281802848.1">
    <property type="nucleotide sequence ID" value="NZ_BSEC01000001.1"/>
</dbReference>
<protein>
    <submittedName>
        <fullName evidence="1">Uncharacterized protein</fullName>
    </submittedName>
</protein>
<proteinExistence type="predicted"/>
<organism evidence="1 2">
    <name type="scientific">Methylocystis echinoides</name>
    <dbReference type="NCBI Taxonomy" id="29468"/>
    <lineage>
        <taxon>Bacteria</taxon>
        <taxon>Pseudomonadati</taxon>
        <taxon>Pseudomonadota</taxon>
        <taxon>Alphaproteobacteria</taxon>
        <taxon>Hyphomicrobiales</taxon>
        <taxon>Methylocystaceae</taxon>
        <taxon>Methylocystis</taxon>
    </lineage>
</organism>
<name>A0A9W6LS84_9HYPH</name>
<reference evidence="1" key="1">
    <citation type="journal article" date="2023" name="Int. J. Syst. Evol. Microbiol.">
        <title>Methylocystis iwaonis sp. nov., a type II methane-oxidizing bacterium from surface soil of a rice paddy field in Japan, and emended description of the genus Methylocystis (ex Whittenbury et al. 1970) Bowman et al. 1993.</title>
        <authorList>
            <person name="Kaise H."/>
            <person name="Sawadogo J.B."/>
            <person name="Alam M.S."/>
            <person name="Ueno C."/>
            <person name="Dianou D."/>
            <person name="Shinjo R."/>
            <person name="Asakawa S."/>
        </authorList>
    </citation>
    <scope>NUCLEOTIDE SEQUENCE</scope>
    <source>
        <strain evidence="1">LMG27198</strain>
    </source>
</reference>
<dbReference type="Proteomes" id="UP001144323">
    <property type="component" value="Unassembled WGS sequence"/>
</dbReference>
<evidence type="ECO:0000313" key="1">
    <source>
        <dbReference type="EMBL" id="GLI93186.1"/>
    </source>
</evidence>
<accession>A0A9W6LS84</accession>
<gene>
    <name evidence="1" type="ORF">LMG27198_21780</name>
</gene>
<dbReference type="AlphaFoldDB" id="A0A9W6LS84"/>
<evidence type="ECO:0000313" key="2">
    <source>
        <dbReference type="Proteomes" id="UP001144323"/>
    </source>
</evidence>
<sequence>MNLSLFSFGAASPSKNHARPDRGQGAEADPYEIRAVRRWLYRVACATPPAVRETLAEAFLRRPEAPGPAAEHAFQAALGARLAGGAGSGKAATVAKAADNFYAHQYRQALNPQMGAFAATATQAVLGAGRLPRGALWRRRRQVEMALTETVADAPPILVLDHESVAIPLYLPVAVNLTEWRPMARWLEGGGAPPPASVRRLMLGDRMRCAEAGASARRRPAAGALLAVADAALHSRKLAILALHPFDPDAMGLHVTLFGVEAVTPQTLIRDHGLEGDALTPWLCAAGRLGEKLLFLVGGVEEAFTQCSQNLFVKRPAEAASRRAAQRLAWAPCDPLDTLVGGQFEIFQATVSASGLPGVSPRNGEIGRAGFVARRGRRSFVLIPYFTGNGVHGHAAKLWSNPWSSLIIRDDHTTGSVVTLSGPTRIAPHSWIVAHFPAAAASVARRRRRNGAPADDPEYWFAQRVVDISLQDEAAPLTRLDPARGSCTLHAAGPAHHGKKPTYFAADSLAAYDMRWQHRREAHGRPRDPSGRARRDWLNEAEPALHARLSHLARSAVADVQ</sequence>
<keyword evidence="2" id="KW-1185">Reference proteome</keyword>
<dbReference type="EMBL" id="BSEC01000001">
    <property type="protein sequence ID" value="GLI93186.1"/>
    <property type="molecule type" value="Genomic_DNA"/>
</dbReference>